<keyword evidence="3" id="KW-1185">Reference proteome</keyword>
<evidence type="ECO:0000313" key="3">
    <source>
        <dbReference type="Proteomes" id="UP001589755"/>
    </source>
</evidence>
<dbReference type="CDD" id="cd20301">
    <property type="entry name" value="cupin_ChrR"/>
    <property type="match status" value="1"/>
</dbReference>
<accession>A0ABV6D2T1</accession>
<dbReference type="EMBL" id="JBHLXD010000001">
    <property type="protein sequence ID" value="MFC0206950.1"/>
    <property type="molecule type" value="Genomic_DNA"/>
</dbReference>
<dbReference type="SUPFAM" id="SSF51182">
    <property type="entry name" value="RmlC-like cupins"/>
    <property type="match status" value="1"/>
</dbReference>
<dbReference type="InterPro" id="IPR011051">
    <property type="entry name" value="RmlC_Cupin_sf"/>
</dbReference>
<evidence type="ECO:0000259" key="1">
    <source>
        <dbReference type="Pfam" id="PF12973"/>
    </source>
</evidence>
<dbReference type="Gene3D" id="2.60.120.10">
    <property type="entry name" value="Jelly Rolls"/>
    <property type="match status" value="1"/>
</dbReference>
<dbReference type="InterPro" id="IPR012807">
    <property type="entry name" value="Anti-sigma_ChrR"/>
</dbReference>
<dbReference type="InterPro" id="IPR025979">
    <property type="entry name" value="ChrR-like_cupin_dom"/>
</dbReference>
<sequence>MSILHHPSDETLLRFAAGSLPAGPALVVASHLEGCAVCRNRVAQFEAVGGAMLADLPPTPLKADAFARVLARAQAGQAEKDTPEGIFLEREAPKKLDGIVLPRALHGCAIGAWRWVGPGIRVSRVVVPHARQANVILLKVRAGRHMPAHGHTDFEITQVLRGSFRDGGKRYGVGDVAEGDSECDHAPVVGEESECISLAAIEGHIRFRGPIGRLLQPLVGL</sequence>
<dbReference type="InterPro" id="IPR014710">
    <property type="entry name" value="RmlC-like_jellyroll"/>
</dbReference>
<organism evidence="2 3">
    <name type="scientific">Chelativorans intermedius</name>
    <dbReference type="NCBI Taxonomy" id="515947"/>
    <lineage>
        <taxon>Bacteria</taxon>
        <taxon>Pseudomonadati</taxon>
        <taxon>Pseudomonadota</taxon>
        <taxon>Alphaproteobacteria</taxon>
        <taxon>Hyphomicrobiales</taxon>
        <taxon>Phyllobacteriaceae</taxon>
        <taxon>Chelativorans</taxon>
    </lineage>
</organism>
<dbReference type="RefSeq" id="WP_261518876.1">
    <property type="nucleotide sequence ID" value="NZ_JAODNW010000002.1"/>
</dbReference>
<feature type="domain" description="ChrR-like cupin" evidence="1">
    <location>
        <begin position="112"/>
        <end position="196"/>
    </location>
</feature>
<dbReference type="Proteomes" id="UP001589755">
    <property type="component" value="Unassembled WGS sequence"/>
</dbReference>
<proteinExistence type="predicted"/>
<comment type="caution">
    <text evidence="2">The sequence shown here is derived from an EMBL/GenBank/DDBJ whole genome shotgun (WGS) entry which is preliminary data.</text>
</comment>
<dbReference type="Gene3D" id="1.10.10.1320">
    <property type="entry name" value="Anti-sigma factor, zinc-finger domain"/>
    <property type="match status" value="1"/>
</dbReference>
<dbReference type="InterPro" id="IPR041916">
    <property type="entry name" value="Anti_sigma_zinc_sf"/>
</dbReference>
<protein>
    <submittedName>
        <fullName evidence="2">ChrR family anti-sigma-E factor</fullName>
    </submittedName>
</protein>
<dbReference type="NCBIfam" id="TIGR02451">
    <property type="entry name" value="anti_sig_ChrR"/>
    <property type="match status" value="1"/>
</dbReference>
<dbReference type="Pfam" id="PF12973">
    <property type="entry name" value="Cupin_7"/>
    <property type="match status" value="1"/>
</dbReference>
<reference evidence="2 3" key="1">
    <citation type="submission" date="2024-09" db="EMBL/GenBank/DDBJ databases">
        <authorList>
            <person name="Sun Q."/>
            <person name="Mori K."/>
        </authorList>
    </citation>
    <scope>NUCLEOTIDE SEQUENCE [LARGE SCALE GENOMIC DNA]</scope>
    <source>
        <strain evidence="2 3">CCM 8543</strain>
    </source>
</reference>
<gene>
    <name evidence="2" type="ORF">ACFFJ2_00875</name>
</gene>
<name>A0ABV6D2T1_9HYPH</name>
<evidence type="ECO:0000313" key="2">
    <source>
        <dbReference type="EMBL" id="MFC0206950.1"/>
    </source>
</evidence>